<evidence type="ECO:0000313" key="1">
    <source>
        <dbReference type="EMBL" id="MIE68101.1"/>
    </source>
</evidence>
<proteinExistence type="predicted"/>
<sequence length="68" mass="7236">MPGTYAVVENDVVTNLVIWDGKSEWSPETGTAVLVNGACGIGWSYDGKSFIAPVSKPEIVTHPEEQAS</sequence>
<dbReference type="AlphaFoldDB" id="A0A6C8XPP1"/>
<name>A0A6C8XPP1_SALDZ</name>
<reference evidence="1" key="1">
    <citation type="submission" date="2018-08" db="EMBL/GenBank/DDBJ databases">
        <authorList>
            <consortium name="GenomeTrakr network: Whole genome sequencing for foodborne pathogen traceback"/>
        </authorList>
    </citation>
    <scope>NUCLEOTIDE SEQUENCE [LARGE SCALE GENOMIC DNA]</scope>
    <source>
        <strain evidence="1">FMA0132</strain>
    </source>
</reference>
<organism evidence="1">
    <name type="scientific">Salmonella diarizonae</name>
    <dbReference type="NCBI Taxonomy" id="59204"/>
    <lineage>
        <taxon>Bacteria</taxon>
        <taxon>Pseudomonadati</taxon>
        <taxon>Pseudomonadota</taxon>
        <taxon>Gammaproteobacteria</taxon>
        <taxon>Enterobacterales</taxon>
        <taxon>Enterobacteriaceae</taxon>
        <taxon>Salmonella</taxon>
    </lineage>
</organism>
<protein>
    <submittedName>
        <fullName evidence="1">Uncharacterized protein</fullName>
    </submittedName>
</protein>
<dbReference type="EMBL" id="RSHK01000001">
    <property type="protein sequence ID" value="MIE68101.1"/>
    <property type="molecule type" value="Genomic_DNA"/>
</dbReference>
<accession>A0A6C8XPP1</accession>
<gene>
    <name evidence="1" type="ORF">EL06_00955</name>
</gene>
<dbReference type="Proteomes" id="UP000885362">
    <property type="component" value="Unassembled WGS sequence"/>
</dbReference>
<comment type="caution">
    <text evidence="1">The sequence shown here is derived from an EMBL/GenBank/DDBJ whole genome shotgun (WGS) entry which is preliminary data.</text>
</comment>